<comment type="caution">
    <text evidence="4">The sequence shown here is derived from an EMBL/GenBank/DDBJ whole genome shotgun (WGS) entry which is preliminary data.</text>
</comment>
<organism evidence="4 5">
    <name type="scientific">Phytophthora aleatoria</name>
    <dbReference type="NCBI Taxonomy" id="2496075"/>
    <lineage>
        <taxon>Eukaryota</taxon>
        <taxon>Sar</taxon>
        <taxon>Stramenopiles</taxon>
        <taxon>Oomycota</taxon>
        <taxon>Peronosporomycetes</taxon>
        <taxon>Peronosporales</taxon>
        <taxon>Peronosporaceae</taxon>
        <taxon>Phytophthora</taxon>
    </lineage>
</organism>
<feature type="region of interest" description="Disordered" evidence="2">
    <location>
        <begin position="25"/>
        <end position="58"/>
    </location>
</feature>
<gene>
    <name evidence="4" type="ORF">JG688_00013147</name>
</gene>
<evidence type="ECO:0000259" key="3">
    <source>
        <dbReference type="PROSITE" id="PS50158"/>
    </source>
</evidence>
<keyword evidence="1" id="KW-0479">Metal-binding</keyword>
<dbReference type="PROSITE" id="PS50158">
    <property type="entry name" value="ZF_CCHC"/>
    <property type="match status" value="1"/>
</dbReference>
<accession>A0A8J5I9Q4</accession>
<dbReference type="EMBL" id="JAENGY010001085">
    <property type="protein sequence ID" value="KAG6952740.1"/>
    <property type="molecule type" value="Genomic_DNA"/>
</dbReference>
<evidence type="ECO:0000256" key="2">
    <source>
        <dbReference type="SAM" id="MobiDB-lite"/>
    </source>
</evidence>
<dbReference type="Proteomes" id="UP000709295">
    <property type="component" value="Unassembled WGS sequence"/>
</dbReference>
<dbReference type="GO" id="GO:0008270">
    <property type="term" value="F:zinc ion binding"/>
    <property type="evidence" value="ECO:0007669"/>
    <property type="project" value="UniProtKB-KW"/>
</dbReference>
<feature type="region of interest" description="Disordered" evidence="2">
    <location>
        <begin position="82"/>
        <end position="107"/>
    </location>
</feature>
<sequence length="159" mass="17610">MGKYTPDLVRELILTAEACSKDWEKSAFGNNQGKKKQGKAWVAQKGNNSKKVEDATKRRTPKDDVECFNCGVKGHYKRGCPDLEEKPSARRSAHAKMARSGENPTAKVVSKSQAEVADYVHKRDVVVGEVVKRVAKEAVGVSTAEPTHTSWRVKNILRC</sequence>
<keyword evidence="1" id="KW-0862">Zinc</keyword>
<evidence type="ECO:0000256" key="1">
    <source>
        <dbReference type="PROSITE-ProRule" id="PRU00047"/>
    </source>
</evidence>
<evidence type="ECO:0000313" key="5">
    <source>
        <dbReference type="Proteomes" id="UP000709295"/>
    </source>
</evidence>
<proteinExistence type="predicted"/>
<name>A0A8J5I9Q4_9STRA</name>
<feature type="domain" description="CCHC-type" evidence="3">
    <location>
        <begin position="67"/>
        <end position="82"/>
    </location>
</feature>
<protein>
    <recommendedName>
        <fullName evidence="3">CCHC-type domain-containing protein</fullName>
    </recommendedName>
</protein>
<dbReference type="GO" id="GO:0003676">
    <property type="term" value="F:nucleic acid binding"/>
    <property type="evidence" value="ECO:0007669"/>
    <property type="project" value="InterPro"/>
</dbReference>
<keyword evidence="5" id="KW-1185">Reference proteome</keyword>
<dbReference type="Pfam" id="PF00098">
    <property type="entry name" value="zf-CCHC"/>
    <property type="match status" value="1"/>
</dbReference>
<dbReference type="AlphaFoldDB" id="A0A8J5I9Q4"/>
<reference evidence="4" key="1">
    <citation type="submission" date="2021-01" db="EMBL/GenBank/DDBJ databases">
        <title>Phytophthora aleatoria, a newly-described species from Pinus radiata is distinct from Phytophthora cactorum isolates based on comparative genomics.</title>
        <authorList>
            <person name="Mcdougal R."/>
            <person name="Panda P."/>
            <person name="Williams N."/>
            <person name="Studholme D.J."/>
        </authorList>
    </citation>
    <scope>NUCLEOTIDE SEQUENCE</scope>
    <source>
        <strain evidence="4">NZFS 4037</strain>
    </source>
</reference>
<dbReference type="InterPro" id="IPR001878">
    <property type="entry name" value="Znf_CCHC"/>
</dbReference>
<evidence type="ECO:0000313" key="4">
    <source>
        <dbReference type="EMBL" id="KAG6952740.1"/>
    </source>
</evidence>
<keyword evidence="1" id="KW-0863">Zinc-finger</keyword>